<dbReference type="GO" id="GO:0140042">
    <property type="term" value="P:lipid droplet formation"/>
    <property type="evidence" value="ECO:0007669"/>
    <property type="project" value="UniProtKB-ARBA"/>
</dbReference>
<dbReference type="Proteomes" id="UP000054144">
    <property type="component" value="Unassembled WGS sequence"/>
</dbReference>
<protein>
    <submittedName>
        <fullName evidence="8">Uncharacterized protein</fullName>
    </submittedName>
</protein>
<evidence type="ECO:0000313" key="8">
    <source>
        <dbReference type="EMBL" id="KIY45757.1"/>
    </source>
</evidence>
<organism evidence="8 9">
    <name type="scientific">Fistulina hepatica ATCC 64428</name>
    <dbReference type="NCBI Taxonomy" id="1128425"/>
    <lineage>
        <taxon>Eukaryota</taxon>
        <taxon>Fungi</taxon>
        <taxon>Dikarya</taxon>
        <taxon>Basidiomycota</taxon>
        <taxon>Agaricomycotina</taxon>
        <taxon>Agaricomycetes</taxon>
        <taxon>Agaricomycetidae</taxon>
        <taxon>Agaricales</taxon>
        <taxon>Fistulinaceae</taxon>
        <taxon>Fistulina</taxon>
    </lineage>
</organism>
<evidence type="ECO:0000256" key="4">
    <source>
        <dbReference type="ARBA" id="ARBA00022989"/>
    </source>
</evidence>
<accession>A0A0D7A3Z4</accession>
<dbReference type="CDD" id="cd23995">
    <property type="entry name" value="Seipin_BSCL2_like"/>
    <property type="match status" value="1"/>
</dbReference>
<proteinExistence type="predicted"/>
<evidence type="ECO:0000256" key="5">
    <source>
        <dbReference type="ARBA" id="ARBA00023098"/>
    </source>
</evidence>
<comment type="subcellular location">
    <subcellularLocation>
        <location evidence="1">Endoplasmic reticulum membrane</location>
        <topology evidence="1">Multi-pass membrane protein</topology>
    </subcellularLocation>
</comment>
<name>A0A0D7A3Z4_9AGAR</name>
<keyword evidence="9" id="KW-1185">Reference proteome</keyword>
<evidence type="ECO:0000256" key="6">
    <source>
        <dbReference type="ARBA" id="ARBA00023136"/>
    </source>
</evidence>
<feature type="transmembrane region" description="Helical" evidence="7">
    <location>
        <begin position="20"/>
        <end position="45"/>
    </location>
</feature>
<dbReference type="Pfam" id="PF06775">
    <property type="entry name" value="Seipin"/>
    <property type="match status" value="1"/>
</dbReference>
<evidence type="ECO:0000313" key="9">
    <source>
        <dbReference type="Proteomes" id="UP000054144"/>
    </source>
</evidence>
<evidence type="ECO:0000256" key="7">
    <source>
        <dbReference type="SAM" id="Phobius"/>
    </source>
</evidence>
<keyword evidence="5" id="KW-0443">Lipid metabolism</keyword>
<keyword evidence="3" id="KW-0256">Endoplasmic reticulum</keyword>
<evidence type="ECO:0000256" key="3">
    <source>
        <dbReference type="ARBA" id="ARBA00022824"/>
    </source>
</evidence>
<reference evidence="8 9" key="1">
    <citation type="journal article" date="2015" name="Fungal Genet. Biol.">
        <title>Evolution of novel wood decay mechanisms in Agaricales revealed by the genome sequences of Fistulina hepatica and Cylindrobasidium torrendii.</title>
        <authorList>
            <person name="Floudas D."/>
            <person name="Held B.W."/>
            <person name="Riley R."/>
            <person name="Nagy L.G."/>
            <person name="Koehler G."/>
            <person name="Ransdell A.S."/>
            <person name="Younus H."/>
            <person name="Chow J."/>
            <person name="Chiniquy J."/>
            <person name="Lipzen A."/>
            <person name="Tritt A."/>
            <person name="Sun H."/>
            <person name="Haridas S."/>
            <person name="LaButti K."/>
            <person name="Ohm R.A."/>
            <person name="Kues U."/>
            <person name="Blanchette R.A."/>
            <person name="Grigoriev I.V."/>
            <person name="Minto R.E."/>
            <person name="Hibbett D.S."/>
        </authorList>
    </citation>
    <scope>NUCLEOTIDE SEQUENCE [LARGE SCALE GENOMIC DNA]</scope>
    <source>
        <strain evidence="8 9">ATCC 64428</strain>
    </source>
</reference>
<evidence type="ECO:0000256" key="1">
    <source>
        <dbReference type="ARBA" id="ARBA00004477"/>
    </source>
</evidence>
<dbReference type="OrthoDB" id="3990054at2759"/>
<evidence type="ECO:0000256" key="2">
    <source>
        <dbReference type="ARBA" id="ARBA00022692"/>
    </source>
</evidence>
<dbReference type="EMBL" id="KN882046">
    <property type="protein sequence ID" value="KIY45757.1"/>
    <property type="molecule type" value="Genomic_DNA"/>
</dbReference>
<dbReference type="InterPro" id="IPR009617">
    <property type="entry name" value="Seipin"/>
</dbReference>
<gene>
    <name evidence="8" type="ORF">FISHEDRAFT_11426</name>
</gene>
<sequence>LLSSAIVLGLETLRPYTFQIVPVATWVLLIPLVTFFSTIAGFYVWKSASISWSYPLYLQYGDGSSPYAQTVITDLVARQRYDVSLSLVVPANDANIALGNFMTSLTLATTSNHTIAAARRPGNVMPPRKSWLFSTSVTRILTIPLMESFIPGTSAVSAFVEVGRHDRWAPLNGGLEKEITVQEASLHGVVHQHGIRGLISRFPSAAGIVAGLIFFITCTTVIGTCVIPVLLT</sequence>
<keyword evidence="2 7" id="KW-0812">Transmembrane</keyword>
<dbReference type="GO" id="GO:0006629">
    <property type="term" value="P:lipid metabolic process"/>
    <property type="evidence" value="ECO:0007669"/>
    <property type="project" value="UniProtKB-KW"/>
</dbReference>
<keyword evidence="4 7" id="KW-1133">Transmembrane helix</keyword>
<dbReference type="PANTHER" id="PTHR21212">
    <property type="entry name" value="BERNARDINELLI-SEIP CONGENITAL LIPODYSTROPHY 2 HOMOLOG BSCL2 PROTEIN"/>
    <property type="match status" value="1"/>
</dbReference>
<dbReference type="GO" id="GO:0005789">
    <property type="term" value="C:endoplasmic reticulum membrane"/>
    <property type="evidence" value="ECO:0007669"/>
    <property type="project" value="UniProtKB-SubCell"/>
</dbReference>
<keyword evidence="6 7" id="KW-0472">Membrane</keyword>
<dbReference type="AlphaFoldDB" id="A0A0D7A3Z4"/>
<feature type="transmembrane region" description="Helical" evidence="7">
    <location>
        <begin position="205"/>
        <end position="231"/>
    </location>
</feature>
<dbReference type="PANTHER" id="PTHR21212:SF0">
    <property type="entry name" value="SEIPIN"/>
    <property type="match status" value="1"/>
</dbReference>
<feature type="non-terminal residue" evidence="8">
    <location>
        <position position="232"/>
    </location>
</feature>
<feature type="non-terminal residue" evidence="8">
    <location>
        <position position="1"/>
    </location>
</feature>